<sequence>MHGSGIGDALLALLQQGETVQTPSEQGPDAAVTSSSWSMPQIERFPAQITIKNNTPSRVVVLGLRLEPYTESDGMVNEATYDRLANYLAKHARLGGWDHSTGVQVTHDSED</sequence>
<evidence type="ECO:0000313" key="2">
    <source>
        <dbReference type="EMBL" id="KTT16892.1"/>
    </source>
</evidence>
<dbReference type="AlphaFoldDB" id="A0AAJ0LL17"/>
<reference evidence="2 3" key="1">
    <citation type="journal article" date="2016" name="Front. Microbiol.">
        <title>Genomic Resource of Rice Seed Associated Bacteria.</title>
        <authorList>
            <person name="Midha S."/>
            <person name="Bansal K."/>
            <person name="Sharma S."/>
            <person name="Kumar N."/>
            <person name="Patil P.P."/>
            <person name="Chaudhry V."/>
            <person name="Patil P.B."/>
        </authorList>
    </citation>
    <scope>NUCLEOTIDE SEQUENCE [LARGE SCALE GENOMIC DNA]</scope>
    <source>
        <strain evidence="2 3">NS96</strain>
    </source>
</reference>
<protein>
    <submittedName>
        <fullName evidence="2">Uncharacterized protein</fullName>
    </submittedName>
</protein>
<dbReference type="EMBL" id="LDSN01000036">
    <property type="protein sequence ID" value="KTT16892.1"/>
    <property type="molecule type" value="Genomic_DNA"/>
</dbReference>
<proteinExistence type="predicted"/>
<gene>
    <name evidence="2" type="ORF">NS96R_14160</name>
</gene>
<accession>A0AAJ0LL17</accession>
<comment type="caution">
    <text evidence="2">The sequence shown here is derived from an EMBL/GenBank/DDBJ whole genome shotgun (WGS) entry which is preliminary data.</text>
</comment>
<dbReference type="Proteomes" id="UP000071644">
    <property type="component" value="Unassembled WGS sequence"/>
</dbReference>
<organism evidence="2 3">
    <name type="scientific">Pseudomonas parafulva</name>
    <dbReference type="NCBI Taxonomy" id="157782"/>
    <lineage>
        <taxon>Bacteria</taxon>
        <taxon>Pseudomonadati</taxon>
        <taxon>Pseudomonadota</taxon>
        <taxon>Gammaproteobacteria</taxon>
        <taxon>Pseudomonadales</taxon>
        <taxon>Pseudomonadaceae</taxon>
        <taxon>Pseudomonas</taxon>
    </lineage>
</organism>
<evidence type="ECO:0000256" key="1">
    <source>
        <dbReference type="SAM" id="MobiDB-lite"/>
    </source>
</evidence>
<name>A0AAJ0LL17_9PSED</name>
<evidence type="ECO:0000313" key="3">
    <source>
        <dbReference type="Proteomes" id="UP000071644"/>
    </source>
</evidence>
<feature type="region of interest" description="Disordered" evidence="1">
    <location>
        <begin position="17"/>
        <end position="37"/>
    </location>
</feature>